<gene>
    <name evidence="1" type="ORF">BDN72DRAFT_962652</name>
</gene>
<evidence type="ECO:0000313" key="1">
    <source>
        <dbReference type="EMBL" id="TFK65246.1"/>
    </source>
</evidence>
<reference evidence="1 2" key="1">
    <citation type="journal article" date="2019" name="Nat. Ecol. Evol.">
        <title>Megaphylogeny resolves global patterns of mushroom evolution.</title>
        <authorList>
            <person name="Varga T."/>
            <person name="Krizsan K."/>
            <person name="Foldi C."/>
            <person name="Dima B."/>
            <person name="Sanchez-Garcia M."/>
            <person name="Sanchez-Ramirez S."/>
            <person name="Szollosi G.J."/>
            <person name="Szarkandi J.G."/>
            <person name="Papp V."/>
            <person name="Albert L."/>
            <person name="Andreopoulos W."/>
            <person name="Angelini C."/>
            <person name="Antonin V."/>
            <person name="Barry K.W."/>
            <person name="Bougher N.L."/>
            <person name="Buchanan P."/>
            <person name="Buyck B."/>
            <person name="Bense V."/>
            <person name="Catcheside P."/>
            <person name="Chovatia M."/>
            <person name="Cooper J."/>
            <person name="Damon W."/>
            <person name="Desjardin D."/>
            <person name="Finy P."/>
            <person name="Geml J."/>
            <person name="Haridas S."/>
            <person name="Hughes K."/>
            <person name="Justo A."/>
            <person name="Karasinski D."/>
            <person name="Kautmanova I."/>
            <person name="Kiss B."/>
            <person name="Kocsube S."/>
            <person name="Kotiranta H."/>
            <person name="LaButti K.M."/>
            <person name="Lechner B.E."/>
            <person name="Liimatainen K."/>
            <person name="Lipzen A."/>
            <person name="Lukacs Z."/>
            <person name="Mihaltcheva S."/>
            <person name="Morgado L.N."/>
            <person name="Niskanen T."/>
            <person name="Noordeloos M.E."/>
            <person name="Ohm R.A."/>
            <person name="Ortiz-Santana B."/>
            <person name="Ovrebo C."/>
            <person name="Racz N."/>
            <person name="Riley R."/>
            <person name="Savchenko A."/>
            <person name="Shiryaev A."/>
            <person name="Soop K."/>
            <person name="Spirin V."/>
            <person name="Szebenyi C."/>
            <person name="Tomsovsky M."/>
            <person name="Tulloss R.E."/>
            <person name="Uehling J."/>
            <person name="Grigoriev I.V."/>
            <person name="Vagvolgyi C."/>
            <person name="Papp T."/>
            <person name="Martin F.M."/>
            <person name="Miettinen O."/>
            <person name="Hibbett D.S."/>
            <person name="Nagy L.G."/>
        </authorList>
    </citation>
    <scope>NUCLEOTIDE SEQUENCE [LARGE SCALE GENOMIC DNA]</scope>
    <source>
        <strain evidence="1 2">NL-1719</strain>
    </source>
</reference>
<keyword evidence="2" id="KW-1185">Reference proteome</keyword>
<accession>A0ACD3AIA6</accession>
<proteinExistence type="predicted"/>
<name>A0ACD3AIA6_9AGAR</name>
<organism evidence="1 2">
    <name type="scientific">Pluteus cervinus</name>
    <dbReference type="NCBI Taxonomy" id="181527"/>
    <lineage>
        <taxon>Eukaryota</taxon>
        <taxon>Fungi</taxon>
        <taxon>Dikarya</taxon>
        <taxon>Basidiomycota</taxon>
        <taxon>Agaricomycotina</taxon>
        <taxon>Agaricomycetes</taxon>
        <taxon>Agaricomycetidae</taxon>
        <taxon>Agaricales</taxon>
        <taxon>Pluteineae</taxon>
        <taxon>Pluteaceae</taxon>
        <taxon>Pluteus</taxon>
    </lineage>
</organism>
<sequence>MALEPTQSPHLLPELIQEIVEICAEGSLSQAAALATISRDFNKCVRPILSRTLMCNYSSPSLQWPVPVKNLPRWLETNGKYVRNVIWGINVNDGVLQSIFERCPGITNLAIWVNTSSNDISNLLPAISTLRLYRLSISLSDLFSQHNFSEPEASSGAFRSITHLDIIFDGTKWEEFEGITHLPCLTHLSLPQQTFTPTYTKMINSILRECPRLKVLVLVAGRGFSSDAPVQASQVPCDYETHDGGNDEDPRLVAFDCDYVADWVYGATGRKDIWALADEIVARRLEDRKNLDYLQS</sequence>
<dbReference type="Proteomes" id="UP000308600">
    <property type="component" value="Unassembled WGS sequence"/>
</dbReference>
<evidence type="ECO:0000313" key="2">
    <source>
        <dbReference type="Proteomes" id="UP000308600"/>
    </source>
</evidence>
<dbReference type="EMBL" id="ML208443">
    <property type="protein sequence ID" value="TFK65246.1"/>
    <property type="molecule type" value="Genomic_DNA"/>
</dbReference>
<protein>
    <submittedName>
        <fullName evidence="1">Uncharacterized protein</fullName>
    </submittedName>
</protein>